<dbReference type="Proteomes" id="UP000694391">
    <property type="component" value="Unplaced"/>
</dbReference>
<dbReference type="GO" id="GO:0030833">
    <property type="term" value="P:regulation of actin filament polymerization"/>
    <property type="evidence" value="ECO:0007669"/>
    <property type="project" value="InterPro"/>
</dbReference>
<dbReference type="AlphaFoldDB" id="A0A8C0KCX2"/>
<proteinExistence type="predicted"/>
<name>A0A8C0KCX2_CANLU</name>
<evidence type="ECO:0000313" key="2">
    <source>
        <dbReference type="Proteomes" id="UP000694391"/>
    </source>
</evidence>
<dbReference type="GO" id="GO:0031267">
    <property type="term" value="F:small GTPase binding"/>
    <property type="evidence" value="ECO:0007669"/>
    <property type="project" value="InterPro"/>
</dbReference>
<dbReference type="InterPro" id="IPR008081">
    <property type="entry name" value="Cytoplasmic_FMR1-int"/>
</dbReference>
<keyword evidence="2" id="KW-1185">Reference proteome</keyword>
<accession>A0A8C0KCX2</accession>
<dbReference type="Ensembl" id="ENSCAFT00020015668.1">
    <property type="protein sequence ID" value="ENSCAFP00020013551.1"/>
    <property type="gene ID" value="ENSCAFG00020010886.1"/>
</dbReference>
<dbReference type="PANTHER" id="PTHR12195">
    <property type="entry name" value="CYTOPLASMIC FMR1-INTERACTING PROTEIN-RELATED"/>
    <property type="match status" value="1"/>
</dbReference>
<dbReference type="GeneTree" id="ENSGT00500000044831"/>
<protein>
    <submittedName>
        <fullName evidence="1">Uncharacterized protein</fullName>
    </submittedName>
</protein>
<sequence>MTSLVTFILEDALSSADLLEELPLPDQLPCIKPPTASIFYQVNYDTNFKDRIAFVLGSAWYTEQAMVHSSMILEKKSKGFLKKRDDVFGMTCY</sequence>
<reference evidence="1" key="2">
    <citation type="submission" date="2025-09" db="UniProtKB">
        <authorList>
            <consortium name="Ensembl"/>
        </authorList>
    </citation>
    <scope>IDENTIFICATION</scope>
</reference>
<organism evidence="1 2">
    <name type="scientific">Canis lupus dingo</name>
    <name type="common">dingo</name>
    <dbReference type="NCBI Taxonomy" id="286419"/>
    <lineage>
        <taxon>Eukaryota</taxon>
        <taxon>Metazoa</taxon>
        <taxon>Chordata</taxon>
        <taxon>Craniata</taxon>
        <taxon>Vertebrata</taxon>
        <taxon>Euteleostomi</taxon>
        <taxon>Mammalia</taxon>
        <taxon>Eutheria</taxon>
        <taxon>Laurasiatheria</taxon>
        <taxon>Carnivora</taxon>
        <taxon>Caniformia</taxon>
        <taxon>Canidae</taxon>
        <taxon>Canis</taxon>
    </lineage>
</organism>
<evidence type="ECO:0000313" key="1">
    <source>
        <dbReference type="Ensembl" id="ENSCAFP00020013551.1"/>
    </source>
</evidence>
<reference evidence="1" key="1">
    <citation type="submission" date="2025-08" db="UniProtKB">
        <authorList>
            <consortium name="Ensembl"/>
        </authorList>
    </citation>
    <scope>IDENTIFICATION</scope>
</reference>